<dbReference type="GO" id="GO:0055085">
    <property type="term" value="P:transmembrane transport"/>
    <property type="evidence" value="ECO:0007669"/>
    <property type="project" value="InterPro"/>
</dbReference>
<dbReference type="PROSITE" id="PS52015">
    <property type="entry name" value="TONB_CTD"/>
    <property type="match status" value="1"/>
</dbReference>
<dbReference type="Proteomes" id="UP000757461">
    <property type="component" value="Unassembled WGS sequence"/>
</dbReference>
<feature type="region of interest" description="Disordered" evidence="10">
    <location>
        <begin position="342"/>
        <end position="372"/>
    </location>
</feature>
<dbReference type="GO" id="GO:0015031">
    <property type="term" value="P:protein transport"/>
    <property type="evidence" value="ECO:0007669"/>
    <property type="project" value="UniProtKB-KW"/>
</dbReference>
<gene>
    <name evidence="13" type="ORF">HXN33_08815</name>
</gene>
<evidence type="ECO:0000256" key="2">
    <source>
        <dbReference type="ARBA" id="ARBA00006555"/>
    </source>
</evidence>
<feature type="compositionally biased region" description="Acidic residues" evidence="10">
    <location>
        <begin position="353"/>
        <end position="367"/>
    </location>
</feature>
<keyword evidence="4" id="KW-1003">Cell membrane</keyword>
<comment type="similarity">
    <text evidence="2">Belongs to the TonB family.</text>
</comment>
<reference evidence="13" key="1">
    <citation type="submission" date="2020-04" db="EMBL/GenBank/DDBJ databases">
        <title>Deep metagenomics examines the oral microbiome during advanced dental caries in children, revealing novel taxa and co-occurrences with host molecules.</title>
        <authorList>
            <person name="Baker J.L."/>
            <person name="Morton J.T."/>
            <person name="Dinis M."/>
            <person name="Alvarez R."/>
            <person name="Tran N.C."/>
            <person name="Knight R."/>
            <person name="Edlund A."/>
        </authorList>
    </citation>
    <scope>NUCLEOTIDE SEQUENCE</scope>
    <source>
        <strain evidence="13">JCVI_25_bin.9</strain>
    </source>
</reference>
<comment type="subcellular location">
    <subcellularLocation>
        <location evidence="1">Cell inner membrane</location>
        <topology evidence="1">Single-pass membrane protein</topology>
        <orientation evidence="1">Periplasmic side</orientation>
    </subcellularLocation>
</comment>
<evidence type="ECO:0000313" key="14">
    <source>
        <dbReference type="Proteomes" id="UP000757461"/>
    </source>
</evidence>
<keyword evidence="5" id="KW-0997">Cell inner membrane</keyword>
<dbReference type="InterPro" id="IPR006260">
    <property type="entry name" value="TonB/TolA_C"/>
</dbReference>
<proteinExistence type="inferred from homology"/>
<dbReference type="InterPro" id="IPR037682">
    <property type="entry name" value="TonB_C"/>
</dbReference>
<feature type="transmembrane region" description="Helical" evidence="11">
    <location>
        <begin position="34"/>
        <end position="53"/>
    </location>
</feature>
<dbReference type="PANTHER" id="PTHR33446:SF2">
    <property type="entry name" value="PROTEIN TONB"/>
    <property type="match status" value="1"/>
</dbReference>
<comment type="caution">
    <text evidence="13">The sequence shown here is derived from an EMBL/GenBank/DDBJ whole genome shotgun (WGS) entry which is preliminary data.</text>
</comment>
<feature type="transmembrane region" description="Helical" evidence="11">
    <location>
        <begin position="266"/>
        <end position="286"/>
    </location>
</feature>
<dbReference type="Pfam" id="PF05569">
    <property type="entry name" value="Peptidase_M56"/>
    <property type="match status" value="1"/>
</dbReference>
<dbReference type="CDD" id="cd07341">
    <property type="entry name" value="M56_BlaR1_MecR1_like"/>
    <property type="match status" value="1"/>
</dbReference>
<keyword evidence="7" id="KW-0653">Protein transport</keyword>
<evidence type="ECO:0000256" key="10">
    <source>
        <dbReference type="SAM" id="MobiDB-lite"/>
    </source>
</evidence>
<feature type="transmembrane region" description="Helical" evidence="11">
    <location>
        <begin position="88"/>
        <end position="107"/>
    </location>
</feature>
<evidence type="ECO:0000256" key="4">
    <source>
        <dbReference type="ARBA" id="ARBA00022475"/>
    </source>
</evidence>
<evidence type="ECO:0000256" key="1">
    <source>
        <dbReference type="ARBA" id="ARBA00004383"/>
    </source>
</evidence>
<dbReference type="Pfam" id="PF03544">
    <property type="entry name" value="TonB_C"/>
    <property type="match status" value="1"/>
</dbReference>
<dbReference type="Gene3D" id="3.30.1150.10">
    <property type="match status" value="1"/>
</dbReference>
<dbReference type="SUPFAM" id="SSF74653">
    <property type="entry name" value="TolA/TonB C-terminal domain"/>
    <property type="match status" value="1"/>
</dbReference>
<evidence type="ECO:0000256" key="3">
    <source>
        <dbReference type="ARBA" id="ARBA00022448"/>
    </source>
</evidence>
<keyword evidence="9 11" id="KW-0472">Membrane</keyword>
<dbReference type="NCBIfam" id="TIGR01352">
    <property type="entry name" value="tonB_Cterm"/>
    <property type="match status" value="1"/>
</dbReference>
<feature type="domain" description="TonB C-terminal" evidence="12">
    <location>
        <begin position="387"/>
        <end position="477"/>
    </location>
</feature>
<dbReference type="AlphaFoldDB" id="A0A930I0X6"/>
<keyword evidence="8 11" id="KW-1133">Transmembrane helix</keyword>
<evidence type="ECO:0000256" key="8">
    <source>
        <dbReference type="ARBA" id="ARBA00022989"/>
    </source>
</evidence>
<evidence type="ECO:0000256" key="5">
    <source>
        <dbReference type="ARBA" id="ARBA00022519"/>
    </source>
</evidence>
<feature type="transmembrane region" description="Helical" evidence="11">
    <location>
        <begin position="6"/>
        <end position="22"/>
    </location>
</feature>
<protein>
    <submittedName>
        <fullName evidence="13">TonB family protein</fullName>
    </submittedName>
</protein>
<evidence type="ECO:0000313" key="13">
    <source>
        <dbReference type="EMBL" id="MBF1415664.1"/>
    </source>
</evidence>
<evidence type="ECO:0000256" key="7">
    <source>
        <dbReference type="ARBA" id="ARBA00022927"/>
    </source>
</evidence>
<dbReference type="GO" id="GO:0098797">
    <property type="term" value="C:plasma membrane protein complex"/>
    <property type="evidence" value="ECO:0007669"/>
    <property type="project" value="TreeGrafter"/>
</dbReference>
<dbReference type="InterPro" id="IPR008756">
    <property type="entry name" value="Peptidase_M56"/>
</dbReference>
<evidence type="ECO:0000256" key="9">
    <source>
        <dbReference type="ARBA" id="ARBA00023136"/>
    </source>
</evidence>
<name>A0A930I0X6_9BACT</name>
<dbReference type="PANTHER" id="PTHR33446">
    <property type="entry name" value="PROTEIN TONB-RELATED"/>
    <property type="match status" value="1"/>
</dbReference>
<keyword evidence="3" id="KW-0813">Transport</keyword>
<dbReference type="InterPro" id="IPR051045">
    <property type="entry name" value="TonB-dependent_transducer"/>
</dbReference>
<evidence type="ECO:0000256" key="6">
    <source>
        <dbReference type="ARBA" id="ARBA00022692"/>
    </source>
</evidence>
<evidence type="ECO:0000256" key="11">
    <source>
        <dbReference type="SAM" id="Phobius"/>
    </source>
</evidence>
<organism evidence="13 14">
    <name type="scientific">Prevotella histicola</name>
    <dbReference type="NCBI Taxonomy" id="470565"/>
    <lineage>
        <taxon>Bacteria</taxon>
        <taxon>Pseudomonadati</taxon>
        <taxon>Bacteroidota</taxon>
        <taxon>Bacteroidia</taxon>
        <taxon>Bacteroidales</taxon>
        <taxon>Prevotellaceae</taxon>
        <taxon>Prevotella</taxon>
    </lineage>
</organism>
<sequence>MYFLKLNIAFIILFAFYKLVFSNDTFFSWRRISLLGLYVVALLVPGLNCSYWLNKSVEMSSVANEYANVVLPVVTITPNNGTVQNWEAIVTIAYCVVASLLLLRFLWQLFSIFMLRHRCKTAEVCGVKVYLLDQGEGPFSFFSWIFMDPKRHNQKELDEIITHELLHCRQYHSLDILITELFSIAFWINPFVWLLKREVRLNLEFLADNSVLTSGLDSKEYQYHLLGLAYRKNVATISNNFNVLPLKKRIKMMNKKRTKGVAKAKYVLCIPMAVMLLVVSNVEIIAREIAAAANDREVPIVRVERQVTKPLTTLEEKSIKVVSNDMPSSIEKETVEKETVVPQVKENEPSAVTDDESFVESPEDELTDQTQKKGKQVVYTVSEEMPTFKGNLLSWLAENIKYPVEAASNGEQGTVIVKYIITANGEVKDPVIVRSISPSLDKEALRVVSVMPRWNPGKNKGKAVSVYYTIPVRFKLQ</sequence>
<accession>A0A930I0X6</accession>
<evidence type="ECO:0000259" key="12">
    <source>
        <dbReference type="PROSITE" id="PS52015"/>
    </source>
</evidence>
<keyword evidence="6 11" id="KW-0812">Transmembrane</keyword>
<dbReference type="EMBL" id="JABZSQ010000188">
    <property type="protein sequence ID" value="MBF1415664.1"/>
    <property type="molecule type" value="Genomic_DNA"/>
</dbReference>
<dbReference type="GO" id="GO:0031992">
    <property type="term" value="F:energy transducer activity"/>
    <property type="evidence" value="ECO:0007669"/>
    <property type="project" value="TreeGrafter"/>
</dbReference>